<organism evidence="1 2">
    <name type="scientific">Chaetomium globosum (strain ATCC 6205 / CBS 148.51 / DSM 1962 / NBRC 6347 / NRRL 1970)</name>
    <name type="common">Soil fungus</name>
    <dbReference type="NCBI Taxonomy" id="306901"/>
    <lineage>
        <taxon>Eukaryota</taxon>
        <taxon>Fungi</taxon>
        <taxon>Dikarya</taxon>
        <taxon>Ascomycota</taxon>
        <taxon>Pezizomycotina</taxon>
        <taxon>Sordariomycetes</taxon>
        <taxon>Sordariomycetidae</taxon>
        <taxon>Sordariales</taxon>
        <taxon>Chaetomiaceae</taxon>
        <taxon>Chaetomium</taxon>
    </lineage>
</organism>
<dbReference type="RefSeq" id="XP_001219835.1">
    <property type="nucleotide sequence ID" value="XM_001219834.1"/>
</dbReference>
<dbReference type="InParanoid" id="Q2HGP0"/>
<keyword evidence="2" id="KW-1185">Reference proteome</keyword>
<gene>
    <name evidence="1" type="ORF">CHGG_00614</name>
</gene>
<sequence length="213" mass="24441">MSEEQQAVYSAHGRLQMLARYPGDPINAFEMLDLDPHAAPFSPPANSHWEGGEWYQAVHDKIRQRHMEMLERARAVEKRANGGEERHVSARGLQYQKAITMSASVLMRDGPRRYYLETFLPMLEKAIQGKRRECVWPLVQNFHRKECGDTGAIIGMTELRKPRNICDQGRGTERESDRIGGNEYIDFIAAVLTGIENPVRSLAETRRRSTFRV</sequence>
<name>Q2HGP0_CHAGB</name>
<dbReference type="GeneID" id="4387168"/>
<proteinExistence type="predicted"/>
<accession>Q2HGP0</accession>
<evidence type="ECO:0000313" key="1">
    <source>
        <dbReference type="EMBL" id="EAQ92379.1"/>
    </source>
</evidence>
<evidence type="ECO:0000313" key="2">
    <source>
        <dbReference type="Proteomes" id="UP000001056"/>
    </source>
</evidence>
<dbReference type="AlphaFoldDB" id="Q2HGP0"/>
<dbReference type="HOGENOM" id="CLU_1294244_0_0_1"/>
<dbReference type="VEuPathDB" id="FungiDB:CHGG_00614"/>
<dbReference type="Proteomes" id="UP000001056">
    <property type="component" value="Unassembled WGS sequence"/>
</dbReference>
<protein>
    <submittedName>
        <fullName evidence="1">Uncharacterized protein</fullName>
    </submittedName>
</protein>
<dbReference type="OrthoDB" id="10366913at2759"/>
<dbReference type="EMBL" id="CH408029">
    <property type="protein sequence ID" value="EAQ92379.1"/>
    <property type="molecule type" value="Genomic_DNA"/>
</dbReference>
<reference evidence="2" key="1">
    <citation type="journal article" date="2015" name="Genome Announc.">
        <title>Draft genome sequence of the cellulolytic fungus Chaetomium globosum.</title>
        <authorList>
            <person name="Cuomo C.A."/>
            <person name="Untereiner W.A."/>
            <person name="Ma L.-J."/>
            <person name="Grabherr M."/>
            <person name="Birren B.W."/>
        </authorList>
    </citation>
    <scope>NUCLEOTIDE SEQUENCE [LARGE SCALE GENOMIC DNA]</scope>
    <source>
        <strain evidence="2">ATCC 6205 / CBS 148.51 / DSM 1962 / NBRC 6347 / NRRL 1970</strain>
    </source>
</reference>